<dbReference type="CDD" id="cd07962">
    <property type="entry name" value="Anticodon_Ia_Val"/>
    <property type="match status" value="1"/>
</dbReference>
<comment type="function">
    <text evidence="9 11">Catalyzes the attachment of valine to tRNA(Val). As ValRS can inadvertently accommodate and process structurally similar amino acids such as threonine, to avoid such errors, it has a 'posttransfer' editing activity that hydrolyzes mischarged Thr-tRNA(Val) in a tRNA-dependent manner.</text>
</comment>
<dbReference type="InterPro" id="IPR013155">
    <property type="entry name" value="M/V/L/I-tRNA-synth_anticd-bd"/>
</dbReference>
<comment type="subcellular location">
    <subcellularLocation>
        <location evidence="1 11">Cytoplasm</location>
    </subcellularLocation>
</comment>
<feature type="domain" description="Aminoacyl-tRNA synthetase class Ia" evidence="12">
    <location>
        <begin position="19"/>
        <end position="566"/>
    </location>
</feature>
<keyword evidence="7 11" id="KW-0030">Aminoacyl-tRNA synthetase</keyword>
<dbReference type="GO" id="GO:0005524">
    <property type="term" value="F:ATP binding"/>
    <property type="evidence" value="ECO:0007669"/>
    <property type="project" value="UniProtKB-UniRule"/>
</dbReference>
<feature type="binding site" evidence="11">
    <location>
        <position position="535"/>
    </location>
    <ligand>
        <name>ATP</name>
        <dbReference type="ChEBI" id="CHEBI:30616"/>
    </ligand>
</feature>
<evidence type="ECO:0000256" key="6">
    <source>
        <dbReference type="ARBA" id="ARBA00022917"/>
    </source>
</evidence>
<comment type="similarity">
    <text evidence="10 11">Belongs to the class-I aminoacyl-tRNA synthetase family. ValS type 2 subfamily.</text>
</comment>
<dbReference type="Pfam" id="PF08264">
    <property type="entry name" value="Anticodon_1"/>
    <property type="match status" value="1"/>
</dbReference>
<comment type="catalytic activity">
    <reaction evidence="8 11">
        <text>tRNA(Val) + L-valine + ATP = L-valyl-tRNA(Val) + AMP + diphosphate</text>
        <dbReference type="Rhea" id="RHEA:10704"/>
        <dbReference type="Rhea" id="RHEA-COMP:9672"/>
        <dbReference type="Rhea" id="RHEA-COMP:9708"/>
        <dbReference type="ChEBI" id="CHEBI:30616"/>
        <dbReference type="ChEBI" id="CHEBI:33019"/>
        <dbReference type="ChEBI" id="CHEBI:57762"/>
        <dbReference type="ChEBI" id="CHEBI:78442"/>
        <dbReference type="ChEBI" id="CHEBI:78537"/>
        <dbReference type="ChEBI" id="CHEBI:456215"/>
        <dbReference type="EC" id="6.1.1.9"/>
    </reaction>
</comment>
<feature type="domain" description="Methionyl/Valyl/Leucyl/Isoleucyl-tRNA synthetase anticodon-binding" evidence="13">
    <location>
        <begin position="614"/>
        <end position="753"/>
    </location>
</feature>
<comment type="domain">
    <text evidence="11">ValRS has two distinct active sites: one for aminoacylation and one for editing. The misactivated threonine is translocated from the active site to the editing site.</text>
</comment>
<evidence type="ECO:0000256" key="10">
    <source>
        <dbReference type="ARBA" id="ARBA00061452"/>
    </source>
</evidence>
<evidence type="ECO:0000256" key="3">
    <source>
        <dbReference type="ARBA" id="ARBA00022598"/>
    </source>
</evidence>
<feature type="short sequence motif" description="'HIGH' region" evidence="11">
    <location>
        <begin position="47"/>
        <end position="57"/>
    </location>
</feature>
<dbReference type="InterPro" id="IPR002300">
    <property type="entry name" value="aa-tRNA-synth_Ia"/>
</dbReference>
<dbReference type="InterPro" id="IPR014729">
    <property type="entry name" value="Rossmann-like_a/b/a_fold"/>
</dbReference>
<dbReference type="InterPro" id="IPR009008">
    <property type="entry name" value="Val/Leu/Ile-tRNA-synth_edit"/>
</dbReference>
<evidence type="ECO:0000259" key="12">
    <source>
        <dbReference type="Pfam" id="PF00133"/>
    </source>
</evidence>
<dbReference type="InterPro" id="IPR002303">
    <property type="entry name" value="Valyl-tRNA_ligase"/>
</dbReference>
<dbReference type="InterPro" id="IPR022874">
    <property type="entry name" value="Valine-tRNA_ligase_type_2"/>
</dbReference>
<keyword evidence="6 11" id="KW-0648">Protein biosynthesis</keyword>
<dbReference type="AlphaFoldDB" id="A0A520KSH1"/>
<dbReference type="PROSITE" id="PS00178">
    <property type="entry name" value="AA_TRNA_LIGASE_I"/>
    <property type="match status" value="1"/>
</dbReference>
<dbReference type="InterPro" id="IPR001412">
    <property type="entry name" value="aa-tRNA-synth_I_CS"/>
</dbReference>
<keyword evidence="3 11" id="KW-0436">Ligase</keyword>
<accession>A0A520KSH1</accession>
<comment type="caution">
    <text evidence="14">The sequence shown here is derived from an EMBL/GenBank/DDBJ whole genome shotgun (WGS) entry which is preliminary data.</text>
</comment>
<dbReference type="NCBIfam" id="NF009687">
    <property type="entry name" value="PRK13208.1"/>
    <property type="match status" value="1"/>
</dbReference>
<dbReference type="PANTHER" id="PTHR11946:SF93">
    <property type="entry name" value="VALINE--TRNA LIGASE, CHLOROPLASTIC_MITOCHONDRIAL 2"/>
    <property type="match status" value="1"/>
</dbReference>
<evidence type="ECO:0000256" key="11">
    <source>
        <dbReference type="HAMAP-Rule" id="MF_02005"/>
    </source>
</evidence>
<evidence type="ECO:0000313" key="15">
    <source>
        <dbReference type="Proteomes" id="UP000317158"/>
    </source>
</evidence>
<dbReference type="NCBIfam" id="TIGR00422">
    <property type="entry name" value="valS"/>
    <property type="match status" value="1"/>
</dbReference>
<dbReference type="GO" id="GO:0002161">
    <property type="term" value="F:aminoacyl-tRNA deacylase activity"/>
    <property type="evidence" value="ECO:0007669"/>
    <property type="project" value="InterPro"/>
</dbReference>
<dbReference type="InterPro" id="IPR033705">
    <property type="entry name" value="Anticodon_Ia_Val"/>
</dbReference>
<dbReference type="GO" id="GO:0005829">
    <property type="term" value="C:cytosol"/>
    <property type="evidence" value="ECO:0007669"/>
    <property type="project" value="TreeGrafter"/>
</dbReference>
<gene>
    <name evidence="11" type="primary">valS</name>
    <name evidence="14" type="ORF">EF806_02065</name>
</gene>
<evidence type="ECO:0000256" key="1">
    <source>
        <dbReference type="ARBA" id="ARBA00004496"/>
    </source>
</evidence>
<evidence type="ECO:0000256" key="9">
    <source>
        <dbReference type="ARBA" id="ARBA00055630"/>
    </source>
</evidence>
<evidence type="ECO:0000256" key="4">
    <source>
        <dbReference type="ARBA" id="ARBA00022741"/>
    </source>
</evidence>
<evidence type="ECO:0000256" key="8">
    <source>
        <dbReference type="ARBA" id="ARBA00047552"/>
    </source>
</evidence>
<dbReference type="Gene3D" id="3.40.50.620">
    <property type="entry name" value="HUPs"/>
    <property type="match status" value="2"/>
</dbReference>
<evidence type="ECO:0000313" key="14">
    <source>
        <dbReference type="EMBL" id="RZN64856.1"/>
    </source>
</evidence>
<dbReference type="CDD" id="cd00817">
    <property type="entry name" value="ValRS_core"/>
    <property type="match status" value="1"/>
</dbReference>
<dbReference type="Gene3D" id="1.10.730.10">
    <property type="entry name" value="Isoleucyl-tRNA Synthetase, Domain 1"/>
    <property type="match status" value="1"/>
</dbReference>
<dbReference type="EC" id="6.1.1.9" evidence="11"/>
<keyword evidence="2 11" id="KW-0963">Cytoplasm</keyword>
<sequence length="880" mass="102580">MSARQDITKDYRFNEIEEKWLNTWDKKMYFFDESSKKDNFIIDTPPPYPTGDFHIGNGLNWSYIDFIARYKRMNGFNVMFPQGWDCHGLPTEVKVEETYNITKKNVGRDKFRQLCEDLTLKNISQMKKTMIRLGYSIDWSKEYITMFPKYYKKTQISFVKMYNKGLIYREEHPVNYCPRCGTAIAFAEVEYTSQESKLNFIKFDIDDEKEDLVYILIATTRPELLSACVAVAVNPSDDKNNYLIGKKVKVPLFGHKVEVIGDNDVDPEFGTGIVMICTFGDKNDVRWWKKHSLDLRRAIDLNGRMTAIAGKYEGLTIEDCRKAIINDLKKEGLLVDERKIEQSIGCCWRCNTPIEIFSEVQWFMQVESEKVSKMAESIEWIPEYMLYRLKNWAESMEWDWCISRQRVFATPLPVWYCKNCGEIKVSELDWLPLDPTNSKPKTPCSRCGSTEFIGEEDVLDTWMDSSLSAVNVAGWDGYNEDRLKPLELRPQGHDIIRTWAFYTILRTMELTGKKPWNSIFINGMVLGEDGYKMSKSRGNVISPEEIIGNYGADTFRLWAASAGRPGSDILFRWDDVKAASRFLRKLWNVFRFCIPHLKNCSVEDTKIASKNVVDLWLLSELHEVVVDIEEDMKKYRFDEVIKEIRSFVWGVFADNYIEMVKHRLYYKNDKSAVDTIRTTLKIVSRLLAPFAPFISEEIYSNISSESVHIQPYPHPYEVLYDKDAYKRGSAIKDVIKEVRRYKSDSGIPLNREISSLKIYDEEGLLKDEDLYDIEKTVNSREIKLYREKPNFGLKVVDVIPNMKKIGQTFKGRSKSVVELIKKEKELGRLEKGNKITIEVDEQKIEIDDSYYQVKEEYVTEDGVEIKLLFINDKITVAVLL</sequence>
<dbReference type="InterPro" id="IPR009080">
    <property type="entry name" value="tRNAsynth_Ia_anticodon-bd"/>
</dbReference>
<proteinExistence type="inferred from homology"/>
<dbReference type="PANTHER" id="PTHR11946">
    <property type="entry name" value="VALYL-TRNA SYNTHETASES"/>
    <property type="match status" value="1"/>
</dbReference>
<evidence type="ECO:0000256" key="7">
    <source>
        <dbReference type="ARBA" id="ARBA00023146"/>
    </source>
</evidence>
<dbReference type="Proteomes" id="UP000317158">
    <property type="component" value="Unassembled WGS sequence"/>
</dbReference>
<dbReference type="FunFam" id="3.40.50.620:FF:000192">
    <property type="entry name" value="Valine--tRNA ligase"/>
    <property type="match status" value="1"/>
</dbReference>
<evidence type="ECO:0000256" key="2">
    <source>
        <dbReference type="ARBA" id="ARBA00022490"/>
    </source>
</evidence>
<dbReference type="HAMAP" id="MF_02005">
    <property type="entry name" value="Val_tRNA_synth_type2"/>
    <property type="match status" value="1"/>
</dbReference>
<organism evidence="14 15">
    <name type="scientific">Methanoliparum thermophilum</name>
    <dbReference type="NCBI Taxonomy" id="2491083"/>
    <lineage>
        <taxon>Archaea</taxon>
        <taxon>Methanobacteriati</taxon>
        <taxon>Methanobacteriota</taxon>
        <taxon>Candidatus Methanoliparia</taxon>
        <taxon>Candidatus Methanoliparales</taxon>
        <taxon>Candidatus Methanoliparaceae</taxon>
        <taxon>Candidatus Methanoliparum</taxon>
    </lineage>
</organism>
<keyword evidence="5 11" id="KW-0067">ATP-binding</keyword>
<dbReference type="SUPFAM" id="SSF47323">
    <property type="entry name" value="Anticodon-binding domain of a subclass of class I aminoacyl-tRNA synthetases"/>
    <property type="match status" value="1"/>
</dbReference>
<keyword evidence="4 11" id="KW-0547">Nucleotide-binding</keyword>
<feature type="short sequence motif" description="'KMSKS' region" evidence="11">
    <location>
        <begin position="532"/>
        <end position="536"/>
    </location>
</feature>
<evidence type="ECO:0000259" key="13">
    <source>
        <dbReference type="Pfam" id="PF08264"/>
    </source>
</evidence>
<evidence type="ECO:0000256" key="5">
    <source>
        <dbReference type="ARBA" id="ARBA00022840"/>
    </source>
</evidence>
<dbReference type="SUPFAM" id="SSF50677">
    <property type="entry name" value="ValRS/IleRS/LeuRS editing domain"/>
    <property type="match status" value="1"/>
</dbReference>
<name>A0A520KSH1_METT2</name>
<dbReference type="GO" id="GO:0004832">
    <property type="term" value="F:valine-tRNA ligase activity"/>
    <property type="evidence" value="ECO:0007669"/>
    <property type="project" value="UniProtKB-UniRule"/>
</dbReference>
<dbReference type="GO" id="GO:0006438">
    <property type="term" value="P:valyl-tRNA aminoacylation"/>
    <property type="evidence" value="ECO:0007669"/>
    <property type="project" value="UniProtKB-UniRule"/>
</dbReference>
<dbReference type="EMBL" id="RXIF01000004">
    <property type="protein sequence ID" value="RZN64856.1"/>
    <property type="molecule type" value="Genomic_DNA"/>
</dbReference>
<dbReference type="SUPFAM" id="SSF52374">
    <property type="entry name" value="Nucleotidylyl transferase"/>
    <property type="match status" value="1"/>
</dbReference>
<protein>
    <recommendedName>
        <fullName evidence="11">Valine--tRNA ligase</fullName>
        <ecNumber evidence="11">6.1.1.9</ecNumber>
    </recommendedName>
    <alternativeName>
        <fullName evidence="11">Valyl-tRNA synthetase</fullName>
        <shortName evidence="11">ValRS</shortName>
    </alternativeName>
</protein>
<reference evidence="14 15" key="1">
    <citation type="journal article" date="2019" name="Nat. Microbiol.">
        <title>Wide diversity of methane and short-chain alkane metabolisms in uncultured archaea.</title>
        <authorList>
            <person name="Borrel G."/>
            <person name="Adam P.S."/>
            <person name="McKay L.J."/>
            <person name="Chen L.X."/>
            <person name="Sierra-Garcia I.N."/>
            <person name="Sieber C.M."/>
            <person name="Letourneur Q."/>
            <person name="Ghozlane A."/>
            <person name="Andersen G.L."/>
            <person name="Li W.J."/>
            <person name="Hallam S.J."/>
            <person name="Muyzer G."/>
            <person name="de Oliveira V.M."/>
            <person name="Inskeep W.P."/>
            <person name="Banfield J.F."/>
            <person name="Gribaldo S."/>
        </authorList>
    </citation>
    <scope>NUCLEOTIDE SEQUENCE [LARGE SCALE GENOMIC DNA]</scope>
    <source>
        <strain evidence="14">NM1a</strain>
    </source>
</reference>
<dbReference type="PRINTS" id="PR00986">
    <property type="entry name" value="TRNASYNTHVAL"/>
</dbReference>
<dbReference type="Pfam" id="PF00133">
    <property type="entry name" value="tRNA-synt_1"/>
    <property type="match status" value="1"/>
</dbReference>